<evidence type="ECO:0000313" key="3">
    <source>
        <dbReference type="Proteomes" id="UP001589748"/>
    </source>
</evidence>
<gene>
    <name evidence="2" type="ORF">ACFFVI_11335</name>
</gene>
<evidence type="ECO:0000256" key="1">
    <source>
        <dbReference type="SAM" id="MobiDB-lite"/>
    </source>
</evidence>
<proteinExistence type="predicted"/>
<evidence type="ECO:0000313" key="2">
    <source>
        <dbReference type="EMBL" id="MFB9377563.1"/>
    </source>
</evidence>
<evidence type="ECO:0008006" key="4">
    <source>
        <dbReference type="Google" id="ProtNLM"/>
    </source>
</evidence>
<accession>A0ABV5LU15</accession>
<feature type="compositionally biased region" description="Low complexity" evidence="1">
    <location>
        <begin position="96"/>
        <end position="111"/>
    </location>
</feature>
<name>A0ABV5LU15_9ACTN</name>
<organism evidence="2 3">
    <name type="scientific">Kineococcus gynurae</name>
    <dbReference type="NCBI Taxonomy" id="452979"/>
    <lineage>
        <taxon>Bacteria</taxon>
        <taxon>Bacillati</taxon>
        <taxon>Actinomycetota</taxon>
        <taxon>Actinomycetes</taxon>
        <taxon>Kineosporiales</taxon>
        <taxon>Kineosporiaceae</taxon>
        <taxon>Kineococcus</taxon>
    </lineage>
</organism>
<dbReference type="EMBL" id="JBHMDM010000005">
    <property type="protein sequence ID" value="MFB9377563.1"/>
    <property type="molecule type" value="Genomic_DNA"/>
</dbReference>
<dbReference type="NCBIfam" id="TIGR03941">
    <property type="entry name" value="tRNA_deam_assoc"/>
    <property type="match status" value="1"/>
</dbReference>
<dbReference type="Proteomes" id="UP001589748">
    <property type="component" value="Unassembled WGS sequence"/>
</dbReference>
<keyword evidence="3" id="KW-1185">Reference proteome</keyword>
<comment type="caution">
    <text evidence="2">The sequence shown here is derived from an EMBL/GenBank/DDBJ whole genome shotgun (WGS) entry which is preliminary data.</text>
</comment>
<protein>
    <recommendedName>
        <fullName evidence="4">tRNA adenosine deaminase-associated protein</fullName>
    </recommendedName>
</protein>
<reference evidence="2 3" key="1">
    <citation type="submission" date="2024-09" db="EMBL/GenBank/DDBJ databases">
        <authorList>
            <person name="Sun Q."/>
            <person name="Mori K."/>
        </authorList>
    </citation>
    <scope>NUCLEOTIDE SEQUENCE [LARGE SCALE GENOMIC DNA]</scope>
    <source>
        <strain evidence="2 3">TISTR 1856</strain>
    </source>
</reference>
<feature type="region of interest" description="Disordered" evidence="1">
    <location>
        <begin position="92"/>
        <end position="132"/>
    </location>
</feature>
<dbReference type="InterPro" id="IPR023869">
    <property type="entry name" value="tRNA_Adeno_NH3ase_assoc_put"/>
</dbReference>
<sequence>MPYFTAVLTAEDDRWSAVDVDLTPGPPEEVGDLLRNAVEDEAEVLAVLEREDEWFAVLRADREGEVRVFVSDAIAATGSRYADLFAELPPPEGARRTAAAGTATGDAAADPDAGDDVSDTDTGARAADDAEETPAAVVAADLWAGDADLLADLGVSAEDLVRIAGEAGDPAVATTEIAEHLGAGDVLESLR</sequence>
<dbReference type="RefSeq" id="WP_380138911.1">
    <property type="nucleotide sequence ID" value="NZ_JBHLUI010000010.1"/>
</dbReference>